<dbReference type="PROSITE" id="PS50089">
    <property type="entry name" value="ZF_RING_2"/>
    <property type="match status" value="1"/>
</dbReference>
<dbReference type="Pfam" id="PF00176">
    <property type="entry name" value="SNF2-rel_dom"/>
    <property type="match status" value="1"/>
</dbReference>
<feature type="domain" description="RING-type" evidence="11">
    <location>
        <begin position="820"/>
        <end position="864"/>
    </location>
</feature>
<feature type="region of interest" description="Disordered" evidence="10">
    <location>
        <begin position="157"/>
        <end position="293"/>
    </location>
</feature>
<evidence type="ECO:0000256" key="6">
    <source>
        <dbReference type="ARBA" id="ARBA00022806"/>
    </source>
</evidence>
<comment type="similarity">
    <text evidence="1">Belongs to the SNF2/RAD54 helicase family.</text>
</comment>
<dbReference type="PANTHER" id="PTHR45626:SF17">
    <property type="entry name" value="HELICASE-LIKE TRANSCRIPTION FACTOR"/>
    <property type="match status" value="1"/>
</dbReference>
<dbReference type="InterPro" id="IPR000330">
    <property type="entry name" value="SNF2_N"/>
</dbReference>
<dbReference type="SUPFAM" id="SSF52540">
    <property type="entry name" value="P-loop containing nucleoside triphosphate hydrolases"/>
    <property type="match status" value="2"/>
</dbReference>
<dbReference type="SMART" id="SM00490">
    <property type="entry name" value="HELICc"/>
    <property type="match status" value="1"/>
</dbReference>
<keyword evidence="7" id="KW-0862">Zinc</keyword>
<dbReference type="Gene3D" id="3.40.50.300">
    <property type="entry name" value="P-loop containing nucleotide triphosphate hydrolases"/>
    <property type="match status" value="2"/>
</dbReference>
<evidence type="ECO:0000256" key="5">
    <source>
        <dbReference type="ARBA" id="ARBA00022801"/>
    </source>
</evidence>
<evidence type="ECO:0000313" key="15">
    <source>
        <dbReference type="Proteomes" id="UP001168146"/>
    </source>
</evidence>
<dbReference type="CDD" id="cd18793">
    <property type="entry name" value="SF2_C_SNF"/>
    <property type="match status" value="1"/>
</dbReference>
<name>A0AAN6FDT5_9PEZI</name>
<dbReference type="InterPro" id="IPR017907">
    <property type="entry name" value="Znf_RING_CS"/>
</dbReference>
<dbReference type="SUPFAM" id="SSF57850">
    <property type="entry name" value="RING/U-box"/>
    <property type="match status" value="1"/>
</dbReference>
<organism evidence="14 15">
    <name type="scientific">Friedmanniomyces endolithicus</name>
    <dbReference type="NCBI Taxonomy" id="329885"/>
    <lineage>
        <taxon>Eukaryota</taxon>
        <taxon>Fungi</taxon>
        <taxon>Dikarya</taxon>
        <taxon>Ascomycota</taxon>
        <taxon>Pezizomycotina</taxon>
        <taxon>Dothideomycetes</taxon>
        <taxon>Dothideomycetidae</taxon>
        <taxon>Mycosphaerellales</taxon>
        <taxon>Teratosphaeriaceae</taxon>
        <taxon>Friedmanniomyces</taxon>
    </lineage>
</organism>
<evidence type="ECO:0000259" key="11">
    <source>
        <dbReference type="PROSITE" id="PS50089"/>
    </source>
</evidence>
<dbReference type="PROSITE" id="PS00518">
    <property type="entry name" value="ZF_RING_1"/>
    <property type="match status" value="1"/>
</dbReference>
<dbReference type="GO" id="GO:0008094">
    <property type="term" value="F:ATP-dependent activity, acting on DNA"/>
    <property type="evidence" value="ECO:0007669"/>
    <property type="project" value="TreeGrafter"/>
</dbReference>
<evidence type="ECO:0000256" key="10">
    <source>
        <dbReference type="SAM" id="MobiDB-lite"/>
    </source>
</evidence>
<reference evidence="14" key="1">
    <citation type="submission" date="2021-12" db="EMBL/GenBank/DDBJ databases">
        <title>Black yeast isolated from Biological Soil Crust.</title>
        <authorList>
            <person name="Kurbessoian T."/>
        </authorList>
    </citation>
    <scope>NUCLEOTIDE SEQUENCE</scope>
    <source>
        <strain evidence="14">CCFEE 5208</strain>
    </source>
</reference>
<dbReference type="AlphaFoldDB" id="A0AAN6FDT5"/>
<keyword evidence="5" id="KW-0378">Hydrolase</keyword>
<dbReference type="GO" id="GO:0004386">
    <property type="term" value="F:helicase activity"/>
    <property type="evidence" value="ECO:0007669"/>
    <property type="project" value="UniProtKB-KW"/>
</dbReference>
<dbReference type="Pfam" id="PF00271">
    <property type="entry name" value="Helicase_C"/>
    <property type="match status" value="1"/>
</dbReference>
<dbReference type="InterPro" id="IPR001650">
    <property type="entry name" value="Helicase_C-like"/>
</dbReference>
<feature type="compositionally biased region" description="Polar residues" evidence="10">
    <location>
        <begin position="107"/>
        <end position="119"/>
    </location>
</feature>
<dbReference type="GO" id="GO:0008270">
    <property type="term" value="F:zinc ion binding"/>
    <property type="evidence" value="ECO:0007669"/>
    <property type="project" value="UniProtKB-KW"/>
</dbReference>
<dbReference type="InterPro" id="IPR013083">
    <property type="entry name" value="Znf_RING/FYVE/PHD"/>
</dbReference>
<dbReference type="Proteomes" id="UP001168146">
    <property type="component" value="Unassembled WGS sequence"/>
</dbReference>
<evidence type="ECO:0000256" key="1">
    <source>
        <dbReference type="ARBA" id="ARBA00007025"/>
    </source>
</evidence>
<evidence type="ECO:0000256" key="2">
    <source>
        <dbReference type="ARBA" id="ARBA00022723"/>
    </source>
</evidence>
<evidence type="ECO:0000256" key="8">
    <source>
        <dbReference type="ARBA" id="ARBA00022840"/>
    </source>
</evidence>
<feature type="compositionally biased region" description="Basic and acidic residues" evidence="10">
    <location>
        <begin position="178"/>
        <end position="189"/>
    </location>
</feature>
<dbReference type="InterPro" id="IPR014001">
    <property type="entry name" value="Helicase_ATP-bd"/>
</dbReference>
<dbReference type="Gene3D" id="3.40.50.10810">
    <property type="entry name" value="Tandem AAA-ATPase domain"/>
    <property type="match status" value="1"/>
</dbReference>
<protein>
    <submittedName>
        <fullName evidence="14">Uncharacterized protein</fullName>
    </submittedName>
</protein>
<evidence type="ECO:0000256" key="3">
    <source>
        <dbReference type="ARBA" id="ARBA00022741"/>
    </source>
</evidence>
<keyword evidence="4 9" id="KW-0863">Zinc-finger</keyword>
<keyword evidence="6" id="KW-0347">Helicase</keyword>
<dbReference type="SMART" id="SM00184">
    <property type="entry name" value="RING"/>
    <property type="match status" value="1"/>
</dbReference>
<comment type="caution">
    <text evidence="14">The sequence shown here is derived from an EMBL/GenBank/DDBJ whole genome shotgun (WGS) entry which is preliminary data.</text>
</comment>
<dbReference type="InterPro" id="IPR038718">
    <property type="entry name" value="SNF2-like_sf"/>
</dbReference>
<keyword evidence="2" id="KW-0479">Metal-binding</keyword>
<evidence type="ECO:0000313" key="14">
    <source>
        <dbReference type="EMBL" id="KAK0316053.1"/>
    </source>
</evidence>
<dbReference type="InterPro" id="IPR049730">
    <property type="entry name" value="SNF2/RAD54-like_C"/>
</dbReference>
<dbReference type="InterPro" id="IPR050628">
    <property type="entry name" value="SNF2_RAD54_helicase_TF"/>
</dbReference>
<evidence type="ECO:0000256" key="9">
    <source>
        <dbReference type="PROSITE-ProRule" id="PRU00175"/>
    </source>
</evidence>
<dbReference type="GO" id="GO:0006281">
    <property type="term" value="P:DNA repair"/>
    <property type="evidence" value="ECO:0007669"/>
    <property type="project" value="TreeGrafter"/>
</dbReference>
<evidence type="ECO:0000259" key="13">
    <source>
        <dbReference type="PROSITE" id="PS51194"/>
    </source>
</evidence>
<dbReference type="GO" id="GO:0016787">
    <property type="term" value="F:hydrolase activity"/>
    <property type="evidence" value="ECO:0007669"/>
    <property type="project" value="UniProtKB-KW"/>
</dbReference>
<dbReference type="InterPro" id="IPR027417">
    <property type="entry name" value="P-loop_NTPase"/>
</dbReference>
<dbReference type="Gene3D" id="3.30.40.10">
    <property type="entry name" value="Zinc/RING finger domain, C3HC4 (zinc finger)"/>
    <property type="match status" value="1"/>
</dbReference>
<dbReference type="PROSITE" id="PS51194">
    <property type="entry name" value="HELICASE_CTER"/>
    <property type="match status" value="1"/>
</dbReference>
<proteinExistence type="inferred from homology"/>
<accession>A0AAN6FDT5</accession>
<feature type="domain" description="Helicase C-terminal" evidence="13">
    <location>
        <begin position="932"/>
        <end position="1092"/>
    </location>
</feature>
<dbReference type="PROSITE" id="PS51192">
    <property type="entry name" value="HELICASE_ATP_BIND_1"/>
    <property type="match status" value="1"/>
</dbReference>
<feature type="region of interest" description="Disordered" evidence="10">
    <location>
        <begin position="1"/>
        <end position="78"/>
    </location>
</feature>
<dbReference type="SMART" id="SM00487">
    <property type="entry name" value="DEXDc"/>
    <property type="match status" value="1"/>
</dbReference>
<dbReference type="PANTHER" id="PTHR45626">
    <property type="entry name" value="TRANSCRIPTION TERMINATION FACTOR 2-RELATED"/>
    <property type="match status" value="1"/>
</dbReference>
<feature type="compositionally biased region" description="Basic and acidic residues" evidence="10">
    <location>
        <begin position="262"/>
        <end position="272"/>
    </location>
</feature>
<keyword evidence="8" id="KW-0067">ATP-binding</keyword>
<dbReference type="EMBL" id="JASUXU010000049">
    <property type="protein sequence ID" value="KAK0316053.1"/>
    <property type="molecule type" value="Genomic_DNA"/>
</dbReference>
<dbReference type="CDD" id="cd18008">
    <property type="entry name" value="DEXDc_SHPRH-like"/>
    <property type="match status" value="1"/>
</dbReference>
<keyword evidence="3" id="KW-0547">Nucleotide-binding</keyword>
<feature type="compositionally biased region" description="Acidic residues" evidence="10">
    <location>
        <begin position="190"/>
        <end position="203"/>
    </location>
</feature>
<gene>
    <name evidence="14" type="ORF">LTR82_012346</name>
</gene>
<evidence type="ECO:0000256" key="7">
    <source>
        <dbReference type="ARBA" id="ARBA00022833"/>
    </source>
</evidence>
<dbReference type="GO" id="GO:0005524">
    <property type="term" value="F:ATP binding"/>
    <property type="evidence" value="ECO:0007669"/>
    <property type="project" value="UniProtKB-KW"/>
</dbReference>
<feature type="domain" description="Helicase ATP-binding" evidence="12">
    <location>
        <begin position="397"/>
        <end position="596"/>
    </location>
</feature>
<feature type="region of interest" description="Disordered" evidence="10">
    <location>
        <begin position="107"/>
        <end position="128"/>
    </location>
</feature>
<sequence length="1172" mass="130775">MADSPPPDRSAAQDDDAIDPRLRETPKAQSEMPDGSVDVSAAAKPAATHIDHPGDQIPAPEPMSGAQDSVPASDDGLFVPEMTNHERQLQAQAKFAKVMKARISARNSTLANPSISETAAPTPDDASEITTTVAEPGSIPRKKDEAALAFARVKAAHERKKRAGTLDMESEIAYMKAHGSEDERLRKLEADEEYDRESSEEEGAAISEARSDHFTPLETTGAAGDEDDVAERPAKRRYGKRANPDDDGPAPKKPRKNAAKIDGSKKKAGDSKKKARGAKPKDKKPPPMANLSSIMGTNVFEDAAATANLPQQPTSFGETVPGRRDKALAQLIASVPDSDQGVACADKQLLNKAIMDFTGQGSVKPSNDGNGSWLVSGMKSTLKHYQVLGTAFMRRREGSSTQPKGGILADEMGLGKTIMMLANIQNGRPKKTSKYRCTLIVASRALITQWAQEIEKHTLNLREHKQLGLRWVRNHAGHRLTSGDNVSEMENYDVVLTTYSELLRSYPSRAIPPELVTATQKETWWRTFYDQEKGDFHRVRWLRVVLDEAQAIKNHLSTTSKACRSLDSKHNWCITGTPIQNNITEFFAYFKFVGEPTTGSFRIFKSNFVTPGEDTGMLRLQTYLNKFMIRRTHADSLFGARLLELPQPEQRTFWVEFNTVERQIYDTVKKRFIERINTISKEGGLEKKYHHIWTLILRLRQLCSHPFLIQGPICELLKREDFEKLRSITTDEEDNLEEGKNLLLHLRSMLAHKHNVKSLQSEVPDAVVSECGAVPMDLVDGEGMEESTGGKHGEAYHFKRYLKSLAGSGEWKVINERSTCSGCKQPPNDPVITSCWHIYCKSCITDLQHYAARKGHDVAMCSECGEAYTSYSPCEGLDTFDTEGSTSESLAEVVSGKGKAKAKGKKKSKNDEMEDWINQKGDVLCSAKTVAMKAQILEWIKKDPDCKIIIFTQFVPMTRILEKICRTEEWSCCKYTGDMSHDSREKAIDEFAESKQILISTLKSGGLGLNLTCASRVINLDPWWNDSVEQQAFCRVFRIGQTRPTMFTKFVVKNTIDSAMMVMKERKQVVIDEAMSDSRKRDLSVKELMKLFGPVDEDDEGNPFIFAEEDGSEEHLRVPNLDENDEEQDMVSCCGSTACGSTESTQTQTQRHLSPFNKRLSRLHSSQLKVVL</sequence>
<dbReference type="InterPro" id="IPR001841">
    <property type="entry name" value="Znf_RING"/>
</dbReference>
<evidence type="ECO:0000259" key="12">
    <source>
        <dbReference type="PROSITE" id="PS51192"/>
    </source>
</evidence>
<evidence type="ECO:0000256" key="4">
    <source>
        <dbReference type="ARBA" id="ARBA00022771"/>
    </source>
</evidence>
<dbReference type="GO" id="GO:0005634">
    <property type="term" value="C:nucleus"/>
    <property type="evidence" value="ECO:0007669"/>
    <property type="project" value="TreeGrafter"/>
</dbReference>